<reference evidence="1 2" key="1">
    <citation type="submission" date="2014-01" db="EMBL/GenBank/DDBJ databases">
        <title>Plasmidome dynamics in the species complex Clostridium novyi sensu lato converts strains of independent lineages into distinctly different pathogens.</title>
        <authorList>
            <person name="Skarin H."/>
            <person name="Segerman B."/>
        </authorList>
    </citation>
    <scope>NUCLEOTIDE SEQUENCE [LARGE SCALE GENOMIC DNA]</scope>
    <source>
        <strain evidence="1 2">DC5</strain>
    </source>
</reference>
<proteinExistence type="predicted"/>
<dbReference type="EMBL" id="JDRY01000015">
    <property type="protein sequence ID" value="KGN00847.1"/>
    <property type="molecule type" value="Genomic_DNA"/>
</dbReference>
<organism evidence="1 2">
    <name type="scientific">Clostridium botulinum C/D str. DC5</name>
    <dbReference type="NCBI Taxonomy" id="1443128"/>
    <lineage>
        <taxon>Bacteria</taxon>
        <taxon>Bacillati</taxon>
        <taxon>Bacillota</taxon>
        <taxon>Clostridia</taxon>
        <taxon>Eubacteriales</taxon>
        <taxon>Clostridiaceae</taxon>
        <taxon>Clostridium</taxon>
    </lineage>
</organism>
<evidence type="ECO:0000313" key="1">
    <source>
        <dbReference type="EMBL" id="KGN00847.1"/>
    </source>
</evidence>
<name>A0A0A0IKU1_CLOBO</name>
<accession>A0A0A0IKU1</accession>
<protein>
    <submittedName>
        <fullName evidence="1">Uncharacterized protein</fullName>
    </submittedName>
</protein>
<evidence type="ECO:0000313" key="2">
    <source>
        <dbReference type="Proteomes" id="UP000030014"/>
    </source>
</evidence>
<dbReference type="AlphaFoldDB" id="A0A0A0IKU1"/>
<dbReference type="Proteomes" id="UP000030014">
    <property type="component" value="Unassembled WGS sequence"/>
</dbReference>
<sequence>MCEHFSEGEVKILKISKEDLEEAIPGIAALKPILQQQVRLVNESKKQGDIDAKQIGKHFDIAINSMITVLEYMNNSQK</sequence>
<gene>
    <name evidence="1" type="ORF">Z955_02485</name>
</gene>
<comment type="caution">
    <text evidence="1">The sequence shown here is derived from an EMBL/GenBank/DDBJ whole genome shotgun (WGS) entry which is preliminary data.</text>
</comment>